<gene>
    <name evidence="1" type="ORF">GMA92_14030</name>
</gene>
<proteinExistence type="predicted"/>
<protein>
    <submittedName>
        <fullName evidence="1">Capsid protein</fullName>
    </submittedName>
</protein>
<sequence length="295" mass="33558">MATLNYAEQYARELAQAYPYTLFSGALWNTENSSKYKVIDAKTIKIPSISVGGRTNGNRDTIGSFTRNFENDWETKTLNNHRKWQTLVHPKDIDETNQVASIANITKVMNEEQKFPEMDAYIFSTIYKLRNEQKAITPLAEELTVTNILDKFDEMMDAMDEARVPYSGRILYCDTYTKTLITKAVAIVRSNAQKTIVRDVERLEEVNIVTVPTDLMKTSYTFTEGFEAAGDAKDIKMLLIHPSSVLPVVSYSFAQLEAPSALSEGKYVYFEESFEDVFILNKRVDAIQMIVKDQG</sequence>
<name>A0A9X5AQI0_9FIRM</name>
<accession>A0A9X5AQI0</accession>
<comment type="caution">
    <text evidence="1">The sequence shown here is derived from an EMBL/GenBank/DDBJ whole genome shotgun (WGS) entry which is preliminary data.</text>
</comment>
<evidence type="ECO:0000313" key="2">
    <source>
        <dbReference type="Proteomes" id="UP000487649"/>
    </source>
</evidence>
<dbReference type="AlphaFoldDB" id="A0A9X5AQI0"/>
<dbReference type="EMBL" id="WMQE01000041">
    <property type="protein sequence ID" value="MTK22531.1"/>
    <property type="molecule type" value="Genomic_DNA"/>
</dbReference>
<organism evidence="1 2">
    <name type="scientific">Turicibacter sanguinis</name>
    <dbReference type="NCBI Taxonomy" id="154288"/>
    <lineage>
        <taxon>Bacteria</taxon>
        <taxon>Bacillati</taxon>
        <taxon>Bacillota</taxon>
        <taxon>Erysipelotrichia</taxon>
        <taxon>Erysipelotrichales</taxon>
        <taxon>Turicibacteraceae</taxon>
        <taxon>Turicibacter</taxon>
    </lineage>
</organism>
<reference evidence="1 2" key="1">
    <citation type="journal article" date="2019" name="Nat. Med.">
        <title>A library of human gut bacterial isolates paired with longitudinal multiomics data enables mechanistic microbiome research.</title>
        <authorList>
            <person name="Poyet M."/>
            <person name="Groussin M."/>
            <person name="Gibbons S.M."/>
            <person name="Avila-Pacheco J."/>
            <person name="Jiang X."/>
            <person name="Kearney S.M."/>
            <person name="Perrotta A.R."/>
            <person name="Berdy B."/>
            <person name="Zhao S."/>
            <person name="Lieberman T.D."/>
            <person name="Swanson P.K."/>
            <person name="Smith M."/>
            <person name="Roesemann S."/>
            <person name="Alexander J.E."/>
            <person name="Rich S.A."/>
            <person name="Livny J."/>
            <person name="Vlamakis H."/>
            <person name="Clish C."/>
            <person name="Bullock K."/>
            <person name="Deik A."/>
            <person name="Scott J."/>
            <person name="Pierce K.A."/>
            <person name="Xavier R.J."/>
            <person name="Alm E.J."/>
        </authorList>
    </citation>
    <scope>NUCLEOTIDE SEQUENCE [LARGE SCALE GENOMIC DNA]</scope>
    <source>
        <strain evidence="1 2">BIOML-A198</strain>
    </source>
</reference>
<dbReference type="Proteomes" id="UP000487649">
    <property type="component" value="Unassembled WGS sequence"/>
</dbReference>
<evidence type="ECO:0000313" key="1">
    <source>
        <dbReference type="EMBL" id="MTK22531.1"/>
    </source>
</evidence>